<name>A0A161PHC6_9BACI</name>
<organism evidence="12 13">
    <name type="scientific">Alkalihalobacillus trypoxylicola</name>
    <dbReference type="NCBI Taxonomy" id="519424"/>
    <lineage>
        <taxon>Bacteria</taxon>
        <taxon>Bacillati</taxon>
        <taxon>Bacillota</taxon>
        <taxon>Bacilli</taxon>
        <taxon>Bacillales</taxon>
        <taxon>Bacillaceae</taxon>
        <taxon>Alkalihalobacillus</taxon>
    </lineage>
</organism>
<comment type="catalytic activity">
    <reaction evidence="8 10">
        <text>dITP + H2O = dIMP + diphosphate + H(+)</text>
        <dbReference type="Rhea" id="RHEA:28342"/>
        <dbReference type="ChEBI" id="CHEBI:15377"/>
        <dbReference type="ChEBI" id="CHEBI:15378"/>
        <dbReference type="ChEBI" id="CHEBI:33019"/>
        <dbReference type="ChEBI" id="CHEBI:61194"/>
        <dbReference type="ChEBI" id="CHEBI:61382"/>
        <dbReference type="EC" id="3.6.1.66"/>
    </reaction>
</comment>
<dbReference type="GO" id="GO:0009117">
    <property type="term" value="P:nucleotide metabolic process"/>
    <property type="evidence" value="ECO:0007669"/>
    <property type="project" value="UniProtKB-KW"/>
</dbReference>
<sequence>MSQQIIIATKNLGKAKELQAIFAEDGWEVKTLLDYPEVPDIVEDGSTFEENAYKKAKTIADAFGLPVLADDSGLIVDALNGEPGVYSARYAGEAKDDQANIEKVLENLQGVPMEKRTARFHCTLAYVQPSGEHYYFNGTCPGLIAESPQGSGGFGYDPIFYLKEKNKTMAEITSEEKNKISHRAMAIKELKKDRHLIK</sequence>
<feature type="binding site" evidence="10">
    <location>
        <position position="71"/>
    </location>
    <ligand>
        <name>Mg(2+)</name>
        <dbReference type="ChEBI" id="CHEBI:18420"/>
    </ligand>
</feature>
<dbReference type="InterPro" id="IPR029001">
    <property type="entry name" value="ITPase-like_fam"/>
</dbReference>
<feature type="binding site" evidence="10">
    <location>
        <position position="72"/>
    </location>
    <ligand>
        <name>substrate</name>
    </ligand>
</feature>
<evidence type="ECO:0000256" key="2">
    <source>
        <dbReference type="ARBA" id="ARBA00011738"/>
    </source>
</evidence>
<evidence type="ECO:0000313" key="12">
    <source>
        <dbReference type="EMBL" id="KYG32254.1"/>
    </source>
</evidence>
<protein>
    <recommendedName>
        <fullName evidence="10">dITP/XTP pyrophosphatase</fullName>
        <ecNumber evidence="10">3.6.1.66</ecNumber>
    </recommendedName>
    <alternativeName>
        <fullName evidence="10">Non-canonical purine NTP pyrophosphatase</fullName>
    </alternativeName>
    <alternativeName>
        <fullName evidence="10">Non-standard purine NTP pyrophosphatase</fullName>
    </alternativeName>
    <alternativeName>
        <fullName evidence="10">Nucleoside-triphosphate diphosphatase</fullName>
    </alternativeName>
    <alternativeName>
        <fullName evidence="10">Nucleoside-triphosphate pyrophosphatase</fullName>
        <shortName evidence="10">NTPase</shortName>
    </alternativeName>
</protein>
<keyword evidence="13" id="KW-1185">Reference proteome</keyword>
<comment type="catalytic activity">
    <reaction evidence="9 10">
        <text>XTP + H2O = XMP + diphosphate + H(+)</text>
        <dbReference type="Rhea" id="RHEA:28610"/>
        <dbReference type="ChEBI" id="CHEBI:15377"/>
        <dbReference type="ChEBI" id="CHEBI:15378"/>
        <dbReference type="ChEBI" id="CHEBI:33019"/>
        <dbReference type="ChEBI" id="CHEBI:57464"/>
        <dbReference type="ChEBI" id="CHEBI:61314"/>
        <dbReference type="EC" id="3.6.1.66"/>
    </reaction>
</comment>
<evidence type="ECO:0000313" key="13">
    <source>
        <dbReference type="Proteomes" id="UP000075806"/>
    </source>
</evidence>
<keyword evidence="7 10" id="KW-0546">Nucleotide metabolism</keyword>
<feature type="binding site" evidence="10">
    <location>
        <position position="177"/>
    </location>
    <ligand>
        <name>substrate</name>
    </ligand>
</feature>
<accession>A0A161PHC6</accession>
<dbReference type="FunFam" id="3.90.950.10:FF:000001">
    <property type="entry name" value="dITP/XTP pyrophosphatase"/>
    <property type="match status" value="1"/>
</dbReference>
<evidence type="ECO:0000256" key="8">
    <source>
        <dbReference type="ARBA" id="ARBA00051875"/>
    </source>
</evidence>
<evidence type="ECO:0000256" key="11">
    <source>
        <dbReference type="RuleBase" id="RU003781"/>
    </source>
</evidence>
<dbReference type="GO" id="GO:0009146">
    <property type="term" value="P:purine nucleoside triphosphate catabolic process"/>
    <property type="evidence" value="ECO:0007669"/>
    <property type="project" value="UniProtKB-UniRule"/>
</dbReference>
<feature type="binding site" evidence="10">
    <location>
        <begin position="9"/>
        <end position="14"/>
    </location>
    <ligand>
        <name>substrate</name>
    </ligand>
</feature>
<comment type="caution">
    <text evidence="12">The sequence shown here is derived from an EMBL/GenBank/DDBJ whole genome shotgun (WGS) entry which is preliminary data.</text>
</comment>
<evidence type="ECO:0000256" key="9">
    <source>
        <dbReference type="ARBA" id="ARBA00052017"/>
    </source>
</evidence>
<comment type="cofactor">
    <cofactor evidence="10">
        <name>Mg(2+)</name>
        <dbReference type="ChEBI" id="CHEBI:18420"/>
    </cofactor>
    <text evidence="10">Binds 1 Mg(2+) ion per subunit.</text>
</comment>
<dbReference type="SUPFAM" id="SSF52972">
    <property type="entry name" value="ITPase-like"/>
    <property type="match status" value="1"/>
</dbReference>
<evidence type="ECO:0000256" key="4">
    <source>
        <dbReference type="ARBA" id="ARBA00022741"/>
    </source>
</evidence>
<dbReference type="EC" id="3.6.1.66" evidence="10"/>
<feature type="binding site" evidence="10">
    <location>
        <begin position="154"/>
        <end position="157"/>
    </location>
    <ligand>
        <name>substrate</name>
    </ligand>
</feature>
<keyword evidence="6 10" id="KW-0460">Magnesium</keyword>
<keyword evidence="3 10" id="KW-0479">Metal-binding</keyword>
<dbReference type="GO" id="GO:0005829">
    <property type="term" value="C:cytosol"/>
    <property type="evidence" value="ECO:0007669"/>
    <property type="project" value="TreeGrafter"/>
</dbReference>
<dbReference type="InterPro" id="IPR002637">
    <property type="entry name" value="RdgB/HAM1"/>
</dbReference>
<keyword evidence="4 10" id="KW-0547">Nucleotide-binding</keyword>
<evidence type="ECO:0000256" key="10">
    <source>
        <dbReference type="HAMAP-Rule" id="MF_01405"/>
    </source>
</evidence>
<dbReference type="PANTHER" id="PTHR11067:SF9">
    <property type="entry name" value="INOSINE TRIPHOSPHATE PYROPHOSPHATASE"/>
    <property type="match status" value="1"/>
</dbReference>
<keyword evidence="5 10" id="KW-0378">Hydrolase</keyword>
<dbReference type="Proteomes" id="UP000075806">
    <property type="component" value="Unassembled WGS sequence"/>
</dbReference>
<dbReference type="NCBIfam" id="NF011397">
    <property type="entry name" value="PRK14822.1"/>
    <property type="match status" value="1"/>
</dbReference>
<dbReference type="Gene3D" id="3.90.950.10">
    <property type="match status" value="1"/>
</dbReference>
<dbReference type="RefSeq" id="WP_061948545.1">
    <property type="nucleotide sequence ID" value="NZ_LTAO01000012.1"/>
</dbReference>
<dbReference type="GO" id="GO:0046872">
    <property type="term" value="F:metal ion binding"/>
    <property type="evidence" value="ECO:0007669"/>
    <property type="project" value="UniProtKB-KW"/>
</dbReference>
<dbReference type="PANTHER" id="PTHR11067">
    <property type="entry name" value="INOSINE TRIPHOSPHATE PYROPHOSPHATASE/HAM1 PROTEIN"/>
    <property type="match status" value="1"/>
</dbReference>
<feature type="active site" description="Proton acceptor" evidence="10">
    <location>
        <position position="71"/>
    </location>
</feature>
<dbReference type="GO" id="GO:0036222">
    <property type="term" value="F:XTP diphosphatase activity"/>
    <property type="evidence" value="ECO:0007669"/>
    <property type="project" value="UniProtKB-UniRule"/>
</dbReference>
<evidence type="ECO:0000256" key="3">
    <source>
        <dbReference type="ARBA" id="ARBA00022723"/>
    </source>
</evidence>
<comment type="caution">
    <text evidence="10">Lacks conserved residue(s) required for the propagation of feature annotation.</text>
</comment>
<dbReference type="AlphaFoldDB" id="A0A161PHC6"/>
<comment type="similarity">
    <text evidence="1 10 11">Belongs to the HAM1 NTPase family.</text>
</comment>
<dbReference type="EMBL" id="LTAO01000012">
    <property type="protein sequence ID" value="KYG32254.1"/>
    <property type="molecule type" value="Genomic_DNA"/>
</dbReference>
<dbReference type="OrthoDB" id="9807456at2"/>
<dbReference type="GO" id="GO:0017111">
    <property type="term" value="F:ribonucleoside triphosphate phosphatase activity"/>
    <property type="evidence" value="ECO:0007669"/>
    <property type="project" value="InterPro"/>
</dbReference>
<evidence type="ECO:0000256" key="7">
    <source>
        <dbReference type="ARBA" id="ARBA00023080"/>
    </source>
</evidence>
<dbReference type="CDD" id="cd00515">
    <property type="entry name" value="HAM1"/>
    <property type="match status" value="1"/>
</dbReference>
<dbReference type="InterPro" id="IPR020922">
    <property type="entry name" value="dITP/XTP_pyrophosphatase"/>
</dbReference>
<dbReference type="GO" id="GO:0036220">
    <property type="term" value="F:ITP diphosphatase activity"/>
    <property type="evidence" value="ECO:0007669"/>
    <property type="project" value="UniProtKB-UniRule"/>
</dbReference>
<dbReference type="STRING" id="519424.AZF04_05665"/>
<proteinExistence type="inferred from homology"/>
<dbReference type="GO" id="GO:0035870">
    <property type="term" value="F:dITP diphosphatase activity"/>
    <property type="evidence" value="ECO:0007669"/>
    <property type="project" value="UniProtKB-UniRule"/>
</dbReference>
<evidence type="ECO:0000256" key="6">
    <source>
        <dbReference type="ARBA" id="ARBA00022842"/>
    </source>
</evidence>
<gene>
    <name evidence="12" type="ORF">AZF04_05665</name>
</gene>
<comment type="subunit">
    <text evidence="2 10">Homodimer.</text>
</comment>
<comment type="function">
    <text evidence="10">Pyrophosphatase that catalyzes the hydrolysis of nucleoside triphosphates to their monophosphate derivatives, with a high preference for the non-canonical purine nucleotides XTP (xanthosine triphosphate), dITP (deoxyinosine triphosphate) and ITP. Seems to function as a house-cleaning enzyme that removes non-canonical purine nucleotides from the nucleotide pool, thus preventing their incorporation into DNA/RNA and avoiding chromosomal lesions.</text>
</comment>
<evidence type="ECO:0000256" key="1">
    <source>
        <dbReference type="ARBA" id="ARBA00008023"/>
    </source>
</evidence>
<dbReference type="GO" id="GO:0000166">
    <property type="term" value="F:nucleotide binding"/>
    <property type="evidence" value="ECO:0007669"/>
    <property type="project" value="UniProtKB-KW"/>
</dbReference>
<evidence type="ECO:0000256" key="5">
    <source>
        <dbReference type="ARBA" id="ARBA00022801"/>
    </source>
</evidence>
<comment type="catalytic activity">
    <reaction evidence="10">
        <text>ITP + H2O = IMP + diphosphate + H(+)</text>
        <dbReference type="Rhea" id="RHEA:29399"/>
        <dbReference type="ChEBI" id="CHEBI:15377"/>
        <dbReference type="ChEBI" id="CHEBI:15378"/>
        <dbReference type="ChEBI" id="CHEBI:33019"/>
        <dbReference type="ChEBI" id="CHEBI:58053"/>
        <dbReference type="ChEBI" id="CHEBI:61402"/>
        <dbReference type="EC" id="3.6.1.66"/>
    </reaction>
</comment>
<reference evidence="12" key="1">
    <citation type="submission" date="2016-02" db="EMBL/GenBank/DDBJ databases">
        <title>Genome sequence of Bacillus trypoxylicola KCTC 13244(T).</title>
        <authorList>
            <person name="Jeong H."/>
            <person name="Park S.-H."/>
            <person name="Choi S.-K."/>
        </authorList>
    </citation>
    <scope>NUCLEOTIDE SEQUENCE [LARGE SCALE GENOMIC DNA]</scope>
    <source>
        <strain evidence="12">KCTC 13244</strain>
    </source>
</reference>
<dbReference type="HAMAP" id="MF_01405">
    <property type="entry name" value="Non_canon_purine_NTPase"/>
    <property type="match status" value="1"/>
</dbReference>
<dbReference type="Pfam" id="PF01725">
    <property type="entry name" value="Ham1p_like"/>
    <property type="match status" value="1"/>
</dbReference>
<feature type="binding site" evidence="10">
    <location>
        <begin position="182"/>
        <end position="183"/>
    </location>
    <ligand>
        <name>substrate</name>
    </ligand>
</feature>
<dbReference type="NCBIfam" id="TIGR00042">
    <property type="entry name" value="RdgB/HAM1 family non-canonical purine NTP pyrophosphatase"/>
    <property type="match status" value="1"/>
</dbReference>